<comment type="caution">
    <text evidence="1">The sequence shown here is derived from an EMBL/GenBank/DDBJ whole genome shotgun (WGS) entry which is preliminary data.</text>
</comment>
<dbReference type="Proteomes" id="UP000193566">
    <property type="component" value="Unassembled WGS sequence"/>
</dbReference>
<reference evidence="1 2" key="1">
    <citation type="submission" date="2017-04" db="EMBL/GenBank/DDBJ databases">
        <authorList>
            <person name="Varghese N."/>
            <person name="Submissions S."/>
        </authorList>
    </citation>
    <scope>NUCLEOTIDE SEQUENCE [LARGE SCALE GENOMIC DNA]</scope>
    <source>
        <strain evidence="1 2">J3</strain>
    </source>
</reference>
<evidence type="ECO:0000313" key="1">
    <source>
        <dbReference type="EMBL" id="SMG59760.1"/>
    </source>
</evidence>
<keyword evidence="2" id="KW-1185">Reference proteome</keyword>
<organism evidence="1 2">
    <name type="scientific">Rhodococcus rhodochrous J3</name>
    <dbReference type="NCBI Taxonomy" id="903528"/>
    <lineage>
        <taxon>Bacteria</taxon>
        <taxon>Bacillati</taxon>
        <taxon>Actinomycetota</taxon>
        <taxon>Actinomycetes</taxon>
        <taxon>Mycobacteriales</taxon>
        <taxon>Nocardiaceae</taxon>
        <taxon>Rhodococcus</taxon>
    </lineage>
</organism>
<dbReference type="EMBL" id="FXAV01000042">
    <property type="protein sequence ID" value="SMG59760.1"/>
    <property type="molecule type" value="Genomic_DNA"/>
</dbReference>
<dbReference type="RefSeq" id="WP_085470927.1">
    <property type="nucleotide sequence ID" value="NZ_FXAV01000042.1"/>
</dbReference>
<sequence>MTPTLSLDPIDYPDGDPYRDPAVHRARERFWWHQAIADELRRLRDQCTNPTTGSGYPAFNVPGLAGNIPGAHLLDTVRHCRQMITWGELVKAEPLWDFAPDLWVALREPSAA</sequence>
<protein>
    <recommendedName>
        <fullName evidence="3">DinB superfamily protein</fullName>
    </recommendedName>
</protein>
<gene>
    <name evidence="1" type="ORF">SAMN02745947_05488</name>
</gene>
<proteinExistence type="predicted"/>
<evidence type="ECO:0000313" key="2">
    <source>
        <dbReference type="Proteomes" id="UP000193566"/>
    </source>
</evidence>
<name>A0ABY1MJ35_RHORH</name>
<evidence type="ECO:0008006" key="3">
    <source>
        <dbReference type="Google" id="ProtNLM"/>
    </source>
</evidence>
<accession>A0ABY1MJ35</accession>